<proteinExistence type="predicted"/>
<evidence type="ECO:0000313" key="1">
    <source>
        <dbReference type="Ensembl" id="ENSFCTP00005037720.1"/>
    </source>
</evidence>
<dbReference type="Ensembl" id="ENSFCTT00005051519.1">
    <property type="protein sequence ID" value="ENSFCTP00005037720.1"/>
    <property type="gene ID" value="ENSFCTG00005017923.1"/>
</dbReference>
<evidence type="ECO:0000313" key="2">
    <source>
        <dbReference type="Proteomes" id="UP000823872"/>
    </source>
</evidence>
<reference evidence="1" key="3">
    <citation type="submission" date="2025-09" db="UniProtKB">
        <authorList>
            <consortium name="Ensembl"/>
        </authorList>
    </citation>
    <scope>IDENTIFICATION</scope>
    <source>
        <strain evidence="1">breed Abyssinian</strain>
    </source>
</reference>
<reference evidence="1 2" key="1">
    <citation type="submission" date="2021-02" db="EMBL/GenBank/DDBJ databases">
        <title>Safari Cat Assemblies.</title>
        <authorList>
            <person name="Bredemeyer K.R."/>
            <person name="Murphy W.J."/>
        </authorList>
    </citation>
    <scope>NUCLEOTIDE SEQUENCE [LARGE SCALE GENOMIC DNA]</scope>
</reference>
<protein>
    <submittedName>
        <fullName evidence="1">Uncharacterized protein</fullName>
    </submittedName>
</protein>
<keyword evidence="2" id="KW-1185">Reference proteome</keyword>
<accession>A0ABI7YSF2</accession>
<sequence>MDFCTLIFYPATLLNSSIRFSSFMVESFGFSIYSIVLSENSESFTSSLPIRVLFVPFSCLIAVARTSSTMLSKSGESEHPCVVADLRIKALSFSLLSMMLAVGFS</sequence>
<organism evidence="1 2">
    <name type="scientific">Felis catus</name>
    <name type="common">Cat</name>
    <name type="synonym">Felis silvestris catus</name>
    <dbReference type="NCBI Taxonomy" id="9685"/>
    <lineage>
        <taxon>Eukaryota</taxon>
        <taxon>Metazoa</taxon>
        <taxon>Chordata</taxon>
        <taxon>Craniata</taxon>
        <taxon>Vertebrata</taxon>
        <taxon>Euteleostomi</taxon>
        <taxon>Mammalia</taxon>
        <taxon>Eutheria</taxon>
        <taxon>Laurasiatheria</taxon>
        <taxon>Carnivora</taxon>
        <taxon>Feliformia</taxon>
        <taxon>Felidae</taxon>
        <taxon>Felinae</taxon>
        <taxon>Felis</taxon>
    </lineage>
</organism>
<reference evidence="1" key="2">
    <citation type="submission" date="2025-08" db="UniProtKB">
        <authorList>
            <consortium name="Ensembl"/>
        </authorList>
    </citation>
    <scope>IDENTIFICATION</scope>
    <source>
        <strain evidence="1">breed Abyssinian</strain>
    </source>
</reference>
<dbReference type="GeneTree" id="ENSGT01150000290199"/>
<name>A0ABI7YSF2_FELCA</name>
<dbReference type="Proteomes" id="UP000823872">
    <property type="component" value="Chromosome B1"/>
</dbReference>